<proteinExistence type="predicted"/>
<sequence length="115" mass="12975">MTATKAFSTAKTVGKFLQKAREAKHANIYTISGLCGLNVDTIVRLEVGDLSKFHQNPDEEFQNLTRYAQVLGVDLPLNDKFIIDTPHLKISPKKTLTQCQDDAQVFIPVFLRKRN</sequence>
<dbReference type="InterPro" id="IPR001387">
    <property type="entry name" value="Cro/C1-type_HTH"/>
</dbReference>
<organism evidence="1 2">
    <name type="scientific">Polynucleobacter paneuropaeus</name>
    <dbReference type="NCBI Taxonomy" id="2527775"/>
    <lineage>
        <taxon>Bacteria</taxon>
        <taxon>Pseudomonadati</taxon>
        <taxon>Pseudomonadota</taxon>
        <taxon>Betaproteobacteria</taxon>
        <taxon>Burkholderiales</taxon>
        <taxon>Burkholderiaceae</taxon>
        <taxon>Polynucleobacter</taxon>
    </lineage>
</organism>
<dbReference type="GO" id="GO:0003677">
    <property type="term" value="F:DNA binding"/>
    <property type="evidence" value="ECO:0007669"/>
    <property type="project" value="InterPro"/>
</dbReference>
<dbReference type="EMBL" id="CP030085">
    <property type="protein sequence ID" value="AWW49649.1"/>
    <property type="molecule type" value="Genomic_DNA"/>
</dbReference>
<dbReference type="Proteomes" id="UP000248592">
    <property type="component" value="Chromosome"/>
</dbReference>
<dbReference type="CDD" id="cd00093">
    <property type="entry name" value="HTH_XRE"/>
    <property type="match status" value="1"/>
</dbReference>
<accession>A0A2Z4JSM5</accession>
<gene>
    <name evidence="1" type="ORF">Pas1_04180</name>
</gene>
<dbReference type="AlphaFoldDB" id="A0A2Z4JSM5"/>
<evidence type="ECO:0000313" key="1">
    <source>
        <dbReference type="EMBL" id="AWW49649.1"/>
    </source>
</evidence>
<reference evidence="2" key="1">
    <citation type="submission" date="2018-06" db="EMBL/GenBank/DDBJ databases">
        <title>Description of a new Polynucleobacter species.</title>
        <authorList>
            <person name="Hahn M.W."/>
        </authorList>
    </citation>
    <scope>NUCLEOTIDE SEQUENCE [LARGE SCALE GENOMIC DNA]</scope>
    <source>
        <strain evidence="2">MG-25-Pas1-D2</strain>
    </source>
</reference>
<protein>
    <recommendedName>
        <fullName evidence="3">HTH cro/C1-type domain-containing protein</fullName>
    </recommendedName>
</protein>
<dbReference type="RefSeq" id="WP_112294580.1">
    <property type="nucleotide sequence ID" value="NZ_CBCSBS010000001.1"/>
</dbReference>
<dbReference type="Gene3D" id="1.10.260.40">
    <property type="entry name" value="lambda repressor-like DNA-binding domains"/>
    <property type="match status" value="1"/>
</dbReference>
<evidence type="ECO:0008006" key="3">
    <source>
        <dbReference type="Google" id="ProtNLM"/>
    </source>
</evidence>
<name>A0A2Z4JSM5_9BURK</name>
<dbReference type="InterPro" id="IPR010982">
    <property type="entry name" value="Lambda_DNA-bd_dom_sf"/>
</dbReference>
<evidence type="ECO:0000313" key="2">
    <source>
        <dbReference type="Proteomes" id="UP000248592"/>
    </source>
</evidence>